<dbReference type="PROSITE" id="PS51767">
    <property type="entry name" value="PEPTIDASE_A1"/>
    <property type="match status" value="1"/>
</dbReference>
<gene>
    <name evidence="4" type="ORF">C2G38_2192719</name>
</gene>
<feature type="domain" description="Peptidase A1" evidence="3">
    <location>
        <begin position="96"/>
        <end position="258"/>
    </location>
</feature>
<dbReference type="OrthoDB" id="2747330at2759"/>
<dbReference type="InterPro" id="IPR021109">
    <property type="entry name" value="Peptidase_aspartic_dom_sf"/>
</dbReference>
<keyword evidence="5" id="KW-1185">Reference proteome</keyword>
<protein>
    <submittedName>
        <fullName evidence="4">Aspartic peptidase domain-containing protein</fullName>
    </submittedName>
</protein>
<dbReference type="AlphaFoldDB" id="A0A397V134"/>
<proteinExistence type="inferred from homology"/>
<keyword evidence="2" id="KW-1133">Transmembrane helix</keyword>
<dbReference type="GO" id="GO:0006508">
    <property type="term" value="P:proteolysis"/>
    <property type="evidence" value="ECO:0007669"/>
    <property type="project" value="InterPro"/>
</dbReference>
<comment type="caution">
    <text evidence="4">The sequence shown here is derived from an EMBL/GenBank/DDBJ whole genome shotgun (WGS) entry which is preliminary data.</text>
</comment>
<name>A0A397V134_9GLOM</name>
<comment type="similarity">
    <text evidence="1">Belongs to the peptidase A1 family.</text>
</comment>
<evidence type="ECO:0000256" key="1">
    <source>
        <dbReference type="ARBA" id="ARBA00007447"/>
    </source>
</evidence>
<reference evidence="4 5" key="1">
    <citation type="submission" date="2018-06" db="EMBL/GenBank/DDBJ databases">
        <title>Comparative genomics reveals the genomic features of Rhizophagus irregularis, R. cerebriforme, R. diaphanum and Gigaspora rosea, and their symbiotic lifestyle signature.</title>
        <authorList>
            <person name="Morin E."/>
            <person name="San Clemente H."/>
            <person name="Chen E.C.H."/>
            <person name="De La Providencia I."/>
            <person name="Hainaut M."/>
            <person name="Kuo A."/>
            <person name="Kohler A."/>
            <person name="Murat C."/>
            <person name="Tang N."/>
            <person name="Roy S."/>
            <person name="Loubradou J."/>
            <person name="Henrissat B."/>
            <person name="Grigoriev I.V."/>
            <person name="Corradi N."/>
            <person name="Roux C."/>
            <person name="Martin F.M."/>
        </authorList>
    </citation>
    <scope>NUCLEOTIDE SEQUENCE [LARGE SCALE GENOMIC DNA]</scope>
    <source>
        <strain evidence="4 5">DAOM 194757</strain>
    </source>
</reference>
<dbReference type="Proteomes" id="UP000266673">
    <property type="component" value="Unassembled WGS sequence"/>
</dbReference>
<keyword evidence="2" id="KW-0812">Transmembrane</keyword>
<dbReference type="InterPro" id="IPR001461">
    <property type="entry name" value="Aspartic_peptidase_A1"/>
</dbReference>
<dbReference type="InterPro" id="IPR033121">
    <property type="entry name" value="PEPTIDASE_A1"/>
</dbReference>
<dbReference type="SUPFAM" id="SSF50630">
    <property type="entry name" value="Acid proteases"/>
    <property type="match status" value="1"/>
</dbReference>
<keyword evidence="2" id="KW-0472">Membrane</keyword>
<dbReference type="GO" id="GO:0004190">
    <property type="term" value="F:aspartic-type endopeptidase activity"/>
    <property type="evidence" value="ECO:0007669"/>
    <property type="project" value="InterPro"/>
</dbReference>
<evidence type="ECO:0000256" key="2">
    <source>
        <dbReference type="SAM" id="Phobius"/>
    </source>
</evidence>
<accession>A0A397V134</accession>
<evidence type="ECO:0000259" key="3">
    <source>
        <dbReference type="PROSITE" id="PS51767"/>
    </source>
</evidence>
<organism evidence="4 5">
    <name type="scientific">Gigaspora rosea</name>
    <dbReference type="NCBI Taxonomy" id="44941"/>
    <lineage>
        <taxon>Eukaryota</taxon>
        <taxon>Fungi</taxon>
        <taxon>Fungi incertae sedis</taxon>
        <taxon>Mucoromycota</taxon>
        <taxon>Glomeromycotina</taxon>
        <taxon>Glomeromycetes</taxon>
        <taxon>Diversisporales</taxon>
        <taxon>Gigasporaceae</taxon>
        <taxon>Gigaspora</taxon>
    </lineage>
</organism>
<dbReference type="Pfam" id="PF00026">
    <property type="entry name" value="Asp"/>
    <property type="match status" value="1"/>
</dbReference>
<sequence>MTIISFKLYVRQLKRYCILLIIFIIFWTYTTVNAPINNINDQVYNIDQNWKRDAGEPTTTPITTNTFTPTTTSTTISPITISLTINLTFEQSLMQWSFPLQVGTPPQTLKIAIDTTYNLLWIVSNLCMNPFGNACSDQTTNFFNISLSNDTATDYEEFTIKYINGDELESIWANSTVIINNQTFEQMEFGLPKDMKGNKSITISNANAGQLGLKAYQNNQTMGIALNTGTIGGTITFGGIDLSHILGNASMSDLISLI</sequence>
<dbReference type="Gene3D" id="2.40.70.10">
    <property type="entry name" value="Acid Proteases"/>
    <property type="match status" value="1"/>
</dbReference>
<dbReference type="PRINTS" id="PR00792">
    <property type="entry name" value="PEPSIN"/>
</dbReference>
<evidence type="ECO:0000313" key="4">
    <source>
        <dbReference type="EMBL" id="RIB15298.1"/>
    </source>
</evidence>
<dbReference type="EMBL" id="QKWP01000755">
    <property type="protein sequence ID" value="RIB15298.1"/>
    <property type="molecule type" value="Genomic_DNA"/>
</dbReference>
<evidence type="ECO:0000313" key="5">
    <source>
        <dbReference type="Proteomes" id="UP000266673"/>
    </source>
</evidence>
<feature type="transmembrane region" description="Helical" evidence="2">
    <location>
        <begin position="16"/>
        <end position="36"/>
    </location>
</feature>